<feature type="compositionally biased region" description="Basic and acidic residues" evidence="1">
    <location>
        <begin position="61"/>
        <end position="78"/>
    </location>
</feature>
<feature type="compositionally biased region" description="Low complexity" evidence="1">
    <location>
        <begin position="131"/>
        <end position="148"/>
    </location>
</feature>
<organism evidence="2 3">
    <name type="scientific">Phaseolus coccineus</name>
    <name type="common">Scarlet runner bean</name>
    <name type="synonym">Phaseolus multiflorus</name>
    <dbReference type="NCBI Taxonomy" id="3886"/>
    <lineage>
        <taxon>Eukaryota</taxon>
        <taxon>Viridiplantae</taxon>
        <taxon>Streptophyta</taxon>
        <taxon>Embryophyta</taxon>
        <taxon>Tracheophyta</taxon>
        <taxon>Spermatophyta</taxon>
        <taxon>Magnoliopsida</taxon>
        <taxon>eudicotyledons</taxon>
        <taxon>Gunneridae</taxon>
        <taxon>Pentapetalae</taxon>
        <taxon>rosids</taxon>
        <taxon>fabids</taxon>
        <taxon>Fabales</taxon>
        <taxon>Fabaceae</taxon>
        <taxon>Papilionoideae</taxon>
        <taxon>50 kb inversion clade</taxon>
        <taxon>NPAAA clade</taxon>
        <taxon>indigoferoid/millettioid clade</taxon>
        <taxon>Phaseoleae</taxon>
        <taxon>Phaseolus</taxon>
    </lineage>
</organism>
<comment type="caution">
    <text evidence="2">The sequence shown here is derived from an EMBL/GenBank/DDBJ whole genome shotgun (WGS) entry which is preliminary data.</text>
</comment>
<protein>
    <submittedName>
        <fullName evidence="2">Uncharacterized protein</fullName>
    </submittedName>
</protein>
<feature type="region of interest" description="Disordered" evidence="1">
    <location>
        <begin position="1"/>
        <end position="100"/>
    </location>
</feature>
<accession>A0AAN9NMC2</accession>
<evidence type="ECO:0000313" key="2">
    <source>
        <dbReference type="EMBL" id="KAK7373134.1"/>
    </source>
</evidence>
<reference evidence="2 3" key="1">
    <citation type="submission" date="2024-01" db="EMBL/GenBank/DDBJ databases">
        <title>The genomes of 5 underutilized Papilionoideae crops provide insights into root nodulation and disease resistanc.</title>
        <authorList>
            <person name="Jiang F."/>
        </authorList>
    </citation>
    <scope>NUCLEOTIDE SEQUENCE [LARGE SCALE GENOMIC DNA]</scope>
    <source>
        <strain evidence="2">JINMINGXINNONG_FW02</strain>
        <tissue evidence="2">Leaves</tissue>
    </source>
</reference>
<name>A0AAN9NMC2_PHACN</name>
<sequence>MGLGPREVEGEQSGGCSKRSGQAIESSPEGAEAGEALAKGVGSGEEQRDAAGEEEDGSQVLEKRKDPLMTGAHHEHTSGTKQPSQAEHSRRRKLVRRRPLASLTGSPLFLSVEGNEYNLRSRSRKATTWRGNDGAAVGDASGGASSAAKVDGDAGFAVVIDGGTNAKEKIDDGASLEVCKGEGDKGEGDRKEKKVEGLLLRGIEVVIMGGGDQSKRDSERQSLLEFTPSVVATENQRLLSVDYGGERTGAAAEKFPMGMGRRWKENSVGLVEEGSG</sequence>
<feature type="region of interest" description="Disordered" evidence="1">
    <location>
        <begin position="129"/>
        <end position="148"/>
    </location>
</feature>
<dbReference type="EMBL" id="JAYMYR010000003">
    <property type="protein sequence ID" value="KAK7373134.1"/>
    <property type="molecule type" value="Genomic_DNA"/>
</dbReference>
<dbReference type="Proteomes" id="UP001374584">
    <property type="component" value="Unassembled WGS sequence"/>
</dbReference>
<gene>
    <name evidence="2" type="ORF">VNO80_06532</name>
</gene>
<evidence type="ECO:0000313" key="3">
    <source>
        <dbReference type="Proteomes" id="UP001374584"/>
    </source>
</evidence>
<dbReference type="AlphaFoldDB" id="A0AAN9NMC2"/>
<feature type="compositionally biased region" description="Low complexity" evidence="1">
    <location>
        <begin position="25"/>
        <end position="40"/>
    </location>
</feature>
<evidence type="ECO:0000256" key="1">
    <source>
        <dbReference type="SAM" id="MobiDB-lite"/>
    </source>
</evidence>
<keyword evidence="3" id="KW-1185">Reference proteome</keyword>
<proteinExistence type="predicted"/>
<feature type="compositionally biased region" description="Basic residues" evidence="1">
    <location>
        <begin position="89"/>
        <end position="99"/>
    </location>
</feature>